<feature type="region of interest" description="Disordered" evidence="1">
    <location>
        <begin position="1"/>
        <end position="35"/>
    </location>
</feature>
<keyword evidence="2" id="KW-1133">Transmembrane helix</keyword>
<reference evidence="3 4" key="1">
    <citation type="journal article" date="2019" name="Int. J. Syst. Evol. Microbiol.">
        <title>The Global Catalogue of Microorganisms (GCM) 10K type strain sequencing project: providing services to taxonomists for standard genome sequencing and annotation.</title>
        <authorList>
            <consortium name="The Broad Institute Genomics Platform"/>
            <consortium name="The Broad Institute Genome Sequencing Center for Infectious Disease"/>
            <person name="Wu L."/>
            <person name="Ma J."/>
        </authorList>
    </citation>
    <scope>NUCLEOTIDE SEQUENCE [LARGE SCALE GENOMIC DNA]</scope>
    <source>
        <strain evidence="3 4">JCM 14559</strain>
    </source>
</reference>
<dbReference type="EMBL" id="BAAANS010000045">
    <property type="protein sequence ID" value="GAA2113440.1"/>
    <property type="molecule type" value="Genomic_DNA"/>
</dbReference>
<evidence type="ECO:0000313" key="4">
    <source>
        <dbReference type="Proteomes" id="UP001500897"/>
    </source>
</evidence>
<keyword evidence="2" id="KW-0812">Transmembrane</keyword>
<dbReference type="Proteomes" id="UP001500897">
    <property type="component" value="Unassembled WGS sequence"/>
</dbReference>
<evidence type="ECO:0000313" key="3">
    <source>
        <dbReference type="EMBL" id="GAA2113440.1"/>
    </source>
</evidence>
<feature type="compositionally biased region" description="Low complexity" evidence="1">
    <location>
        <begin position="12"/>
        <end position="35"/>
    </location>
</feature>
<evidence type="ECO:0000256" key="1">
    <source>
        <dbReference type="SAM" id="MobiDB-lite"/>
    </source>
</evidence>
<comment type="caution">
    <text evidence="3">The sequence shown here is derived from an EMBL/GenBank/DDBJ whole genome shotgun (WGS) entry which is preliminary data.</text>
</comment>
<keyword evidence="2" id="KW-0472">Membrane</keyword>
<proteinExistence type="predicted"/>
<organism evidence="3 4">
    <name type="scientific">Kitasatospora saccharophila</name>
    <dbReference type="NCBI Taxonomy" id="407973"/>
    <lineage>
        <taxon>Bacteria</taxon>
        <taxon>Bacillati</taxon>
        <taxon>Actinomycetota</taxon>
        <taxon>Actinomycetes</taxon>
        <taxon>Kitasatosporales</taxon>
        <taxon>Streptomycetaceae</taxon>
        <taxon>Kitasatospora</taxon>
    </lineage>
</organism>
<accession>A0ABN2XLL1</accession>
<name>A0ABN2XLL1_9ACTN</name>
<feature type="transmembrane region" description="Helical" evidence="2">
    <location>
        <begin position="56"/>
        <end position="76"/>
    </location>
</feature>
<protein>
    <submittedName>
        <fullName evidence="3">Uncharacterized protein</fullName>
    </submittedName>
</protein>
<sequence length="83" mass="8072">MPGPRTEVLGFGAHPAAAGSGATPPPAATTGSTPARAMVAGGTATAADGERPPLSLLISGVVLIVIGAVGFTLALVHRPARHR</sequence>
<keyword evidence="4" id="KW-1185">Reference proteome</keyword>
<gene>
    <name evidence="3" type="ORF">GCM10009759_57040</name>
</gene>
<evidence type="ECO:0000256" key="2">
    <source>
        <dbReference type="SAM" id="Phobius"/>
    </source>
</evidence>